<dbReference type="InterPro" id="IPR036365">
    <property type="entry name" value="PGBD-like_sf"/>
</dbReference>
<keyword evidence="5" id="KW-0378">Hydrolase</keyword>
<dbReference type="UniPathway" id="UPA00219"/>
<keyword evidence="3" id="KW-0328">Glycosyltransferase</keyword>
<evidence type="ECO:0000256" key="8">
    <source>
        <dbReference type="ARBA" id="ARBA00023316"/>
    </source>
</evidence>
<feature type="active site" description="Nucleophile" evidence="9">
    <location>
        <position position="118"/>
    </location>
</feature>
<dbReference type="InterPro" id="IPR005490">
    <property type="entry name" value="LD_TPept_cat_dom"/>
</dbReference>
<dbReference type="SUPFAM" id="SSF141523">
    <property type="entry name" value="L,D-transpeptidase catalytic domain-like"/>
    <property type="match status" value="1"/>
</dbReference>
<protein>
    <recommendedName>
        <fullName evidence="10">L,D-TPase catalytic domain-containing protein</fullName>
    </recommendedName>
</protein>
<evidence type="ECO:0000256" key="4">
    <source>
        <dbReference type="ARBA" id="ARBA00022679"/>
    </source>
</evidence>
<dbReference type="InterPro" id="IPR050979">
    <property type="entry name" value="LD-transpeptidase"/>
</dbReference>
<keyword evidence="4" id="KW-0808">Transferase</keyword>
<comment type="similarity">
    <text evidence="2">Belongs to the YkuD family.</text>
</comment>
<dbReference type="Gene3D" id="1.10.101.10">
    <property type="entry name" value="PGBD-like superfamily/PGBD"/>
    <property type="match status" value="1"/>
</dbReference>
<evidence type="ECO:0000256" key="2">
    <source>
        <dbReference type="ARBA" id="ARBA00005992"/>
    </source>
</evidence>
<dbReference type="PANTHER" id="PTHR30582">
    <property type="entry name" value="L,D-TRANSPEPTIDASE"/>
    <property type="match status" value="1"/>
</dbReference>
<keyword evidence="8 9" id="KW-0961">Cell wall biogenesis/degradation</keyword>
<dbReference type="Proteomes" id="UP000502196">
    <property type="component" value="Chromosome"/>
</dbReference>
<feature type="domain" description="L,D-TPase catalytic" evidence="10">
    <location>
        <begin position="33"/>
        <end position="142"/>
    </location>
</feature>
<gene>
    <name evidence="11" type="ORF">COOX1_1492</name>
</gene>
<dbReference type="Gene3D" id="2.40.440.10">
    <property type="entry name" value="L,D-transpeptidase catalytic domain-like"/>
    <property type="match status" value="1"/>
</dbReference>
<proteinExistence type="inferred from homology"/>
<dbReference type="AlphaFoldDB" id="A0A6F9E7X0"/>
<keyword evidence="6 9" id="KW-0133">Cell shape</keyword>
<dbReference type="EMBL" id="LR792683">
    <property type="protein sequence ID" value="CAB3392601.1"/>
    <property type="molecule type" value="Genomic_DNA"/>
</dbReference>
<evidence type="ECO:0000259" key="10">
    <source>
        <dbReference type="PROSITE" id="PS52029"/>
    </source>
</evidence>
<dbReference type="InterPro" id="IPR036366">
    <property type="entry name" value="PGBDSf"/>
</dbReference>
<keyword evidence="7 9" id="KW-0573">Peptidoglycan synthesis</keyword>
<evidence type="ECO:0000256" key="6">
    <source>
        <dbReference type="ARBA" id="ARBA00022960"/>
    </source>
</evidence>
<evidence type="ECO:0000256" key="5">
    <source>
        <dbReference type="ARBA" id="ARBA00022801"/>
    </source>
</evidence>
<sequence>MVRALRITLCVCILVVLGLGGNAHVRAQSGPLMLIEVNTDTHRLTVYRDGIAIKQYPVALGRPDSPTPIGNWKVINKYKNWGGGFGTRWLGLNVPWGIYGIHGTNRPHSIGWSASAGCIRMRNRDVEELYEMIRVGTPVRIVGDPLKYMRRLKDGDIGTDVWLVQDRLLRLGFYRGPCNGRFSLSTQAALKAFERSQHLPVDGVVSVRDYHALGLIE</sequence>
<dbReference type="GO" id="GO:0016757">
    <property type="term" value="F:glycosyltransferase activity"/>
    <property type="evidence" value="ECO:0007669"/>
    <property type="project" value="UniProtKB-KW"/>
</dbReference>
<evidence type="ECO:0000256" key="3">
    <source>
        <dbReference type="ARBA" id="ARBA00022676"/>
    </source>
</evidence>
<evidence type="ECO:0000313" key="12">
    <source>
        <dbReference type="Proteomes" id="UP000502196"/>
    </source>
</evidence>
<dbReference type="GO" id="GO:0018104">
    <property type="term" value="P:peptidoglycan-protein cross-linking"/>
    <property type="evidence" value="ECO:0007669"/>
    <property type="project" value="TreeGrafter"/>
</dbReference>
<dbReference type="InterPro" id="IPR002477">
    <property type="entry name" value="Peptidoglycan-bd-like"/>
</dbReference>
<dbReference type="GO" id="GO:0071555">
    <property type="term" value="P:cell wall organization"/>
    <property type="evidence" value="ECO:0007669"/>
    <property type="project" value="UniProtKB-UniRule"/>
</dbReference>
<evidence type="ECO:0000256" key="7">
    <source>
        <dbReference type="ARBA" id="ARBA00022984"/>
    </source>
</evidence>
<organism evidence="11 12">
    <name type="scientific">Kyrpidia spormannii</name>
    <dbReference type="NCBI Taxonomy" id="2055160"/>
    <lineage>
        <taxon>Bacteria</taxon>
        <taxon>Bacillati</taxon>
        <taxon>Bacillota</taxon>
        <taxon>Bacilli</taxon>
        <taxon>Bacillales</taxon>
        <taxon>Alicyclobacillaceae</taxon>
        <taxon>Kyrpidia</taxon>
    </lineage>
</organism>
<dbReference type="InterPro" id="IPR038063">
    <property type="entry name" value="Transpep_catalytic_dom"/>
</dbReference>
<reference evidence="11 12" key="1">
    <citation type="submission" date="2020-04" db="EMBL/GenBank/DDBJ databases">
        <authorList>
            <person name="Hogendoorn C."/>
        </authorList>
    </citation>
    <scope>NUCLEOTIDE SEQUENCE [LARGE SCALE GENOMIC DNA]</scope>
    <source>
        <strain evidence="11">COOX1</strain>
    </source>
</reference>
<evidence type="ECO:0000256" key="1">
    <source>
        <dbReference type="ARBA" id="ARBA00004752"/>
    </source>
</evidence>
<dbReference type="Pfam" id="PF03734">
    <property type="entry name" value="YkuD"/>
    <property type="match status" value="1"/>
</dbReference>
<evidence type="ECO:0000256" key="9">
    <source>
        <dbReference type="PROSITE-ProRule" id="PRU01373"/>
    </source>
</evidence>
<dbReference type="Pfam" id="PF01471">
    <property type="entry name" value="PG_binding_1"/>
    <property type="match status" value="1"/>
</dbReference>
<dbReference type="GO" id="GO:0005576">
    <property type="term" value="C:extracellular region"/>
    <property type="evidence" value="ECO:0007669"/>
    <property type="project" value="TreeGrafter"/>
</dbReference>
<dbReference type="CDD" id="cd16913">
    <property type="entry name" value="YkuD_like"/>
    <property type="match status" value="1"/>
</dbReference>
<evidence type="ECO:0000313" key="11">
    <source>
        <dbReference type="EMBL" id="CAB3392601.1"/>
    </source>
</evidence>
<dbReference type="PROSITE" id="PS52029">
    <property type="entry name" value="LD_TPASE"/>
    <property type="match status" value="1"/>
</dbReference>
<dbReference type="GO" id="GO:0071972">
    <property type="term" value="F:peptidoglycan L,D-transpeptidase activity"/>
    <property type="evidence" value="ECO:0007669"/>
    <property type="project" value="TreeGrafter"/>
</dbReference>
<name>A0A6F9E7X0_9BACL</name>
<dbReference type="SUPFAM" id="SSF47090">
    <property type="entry name" value="PGBD-like"/>
    <property type="match status" value="1"/>
</dbReference>
<dbReference type="GO" id="GO:0008360">
    <property type="term" value="P:regulation of cell shape"/>
    <property type="evidence" value="ECO:0007669"/>
    <property type="project" value="UniProtKB-UniRule"/>
</dbReference>
<dbReference type="PANTHER" id="PTHR30582:SF24">
    <property type="entry name" value="L,D-TRANSPEPTIDASE ERFK_SRFK-RELATED"/>
    <property type="match status" value="1"/>
</dbReference>
<feature type="active site" description="Proton donor/acceptor" evidence="9">
    <location>
        <position position="102"/>
    </location>
</feature>
<accession>A0A6F9E7X0</accession>
<comment type="pathway">
    <text evidence="1 9">Cell wall biogenesis; peptidoglycan biosynthesis.</text>
</comment>